<accession>A0ABX5N838</accession>
<dbReference type="Proteomes" id="UP000247823">
    <property type="component" value="Unassembled WGS sequence"/>
</dbReference>
<reference evidence="1" key="2">
    <citation type="submission" date="2018-06" db="EMBL/GenBank/DDBJ databases">
        <authorList>
            <person name="Martins R.C."/>
            <person name="Perdigao-Neto L.V."/>
            <person name="Costa S.F."/>
            <person name="Levin A.S.S."/>
        </authorList>
    </citation>
    <scope>NUCLEOTIDE SEQUENCE</scope>
    <source>
        <strain evidence="1">1283</strain>
    </source>
</reference>
<gene>
    <name evidence="1" type="ORF">DMW51_21970</name>
</gene>
<keyword evidence="2" id="KW-1185">Reference proteome</keyword>
<organism evidence="1 2">
    <name type="scientific">Serratia marcescens</name>
    <dbReference type="NCBI Taxonomy" id="615"/>
    <lineage>
        <taxon>Bacteria</taxon>
        <taxon>Pseudomonadati</taxon>
        <taxon>Pseudomonadota</taxon>
        <taxon>Gammaproteobacteria</taxon>
        <taxon>Enterobacterales</taxon>
        <taxon>Yersiniaceae</taxon>
        <taxon>Serratia</taxon>
    </lineage>
</organism>
<feature type="non-terminal residue" evidence="1">
    <location>
        <position position="1"/>
    </location>
</feature>
<evidence type="ECO:0000313" key="2">
    <source>
        <dbReference type="Proteomes" id="UP000247823"/>
    </source>
</evidence>
<evidence type="ECO:0000313" key="1">
    <source>
        <dbReference type="EMBL" id="PYA59084.1"/>
    </source>
</evidence>
<protein>
    <submittedName>
        <fullName evidence="1">PTS N-acetylgalactosamine transporter subunit IIA</fullName>
    </submittedName>
</protein>
<reference evidence="1" key="1">
    <citation type="submission" date="2018-06" db="EMBL/GenBank/DDBJ databases">
        <title>Serratia marcescens genome sequencing and assembly.</title>
        <authorList>
            <person name="Martins R.C.R."/>
            <person name="Perdigao-Neto L.V."/>
            <person name="Costa S.F."/>
            <person name="Levin A.S.S."/>
        </authorList>
    </citation>
    <scope>NUCLEOTIDE SEQUENCE</scope>
    <source>
        <strain evidence="1">1283</strain>
    </source>
</reference>
<proteinExistence type="predicted"/>
<sequence length="25" mass="2926">GNRGLTSLWHERRRVKCEDVQTDGI</sequence>
<name>A0ABX5N838_SERMA</name>
<comment type="caution">
    <text evidence="1">The sequence shown here is derived from an EMBL/GenBank/DDBJ whole genome shotgun (WGS) entry which is preliminary data.</text>
</comment>
<dbReference type="EMBL" id="QJQB01000502">
    <property type="protein sequence ID" value="PYA59084.1"/>
    <property type="molecule type" value="Genomic_DNA"/>
</dbReference>